<gene>
    <name evidence="1" type="ORF">C8J55DRAFT_551515</name>
</gene>
<name>A0A9W8ZYX2_9AGAR</name>
<accession>A0A9W8ZYX2</accession>
<dbReference type="InterPro" id="IPR029058">
    <property type="entry name" value="AB_hydrolase_fold"/>
</dbReference>
<organism evidence="1 2">
    <name type="scientific">Lentinula lateritia</name>
    <dbReference type="NCBI Taxonomy" id="40482"/>
    <lineage>
        <taxon>Eukaryota</taxon>
        <taxon>Fungi</taxon>
        <taxon>Dikarya</taxon>
        <taxon>Basidiomycota</taxon>
        <taxon>Agaricomycotina</taxon>
        <taxon>Agaricomycetes</taxon>
        <taxon>Agaricomycetidae</taxon>
        <taxon>Agaricales</taxon>
        <taxon>Marasmiineae</taxon>
        <taxon>Omphalotaceae</taxon>
        <taxon>Lentinula</taxon>
    </lineage>
</organism>
<evidence type="ECO:0000313" key="2">
    <source>
        <dbReference type="Proteomes" id="UP001150238"/>
    </source>
</evidence>
<reference evidence="1" key="1">
    <citation type="submission" date="2022-08" db="EMBL/GenBank/DDBJ databases">
        <authorList>
            <consortium name="DOE Joint Genome Institute"/>
            <person name="Min B."/>
            <person name="Riley R."/>
            <person name="Sierra-Patev S."/>
            <person name="Naranjo-Ortiz M."/>
            <person name="Looney B."/>
            <person name="Konkel Z."/>
            <person name="Slot J.C."/>
            <person name="Sakamoto Y."/>
            <person name="Steenwyk J.L."/>
            <person name="Rokas A."/>
            <person name="Carro J."/>
            <person name="Camarero S."/>
            <person name="Ferreira P."/>
            <person name="Molpeceres G."/>
            <person name="Ruiz-Duenas F.J."/>
            <person name="Serrano A."/>
            <person name="Henrissat B."/>
            <person name="Drula E."/>
            <person name="Hughes K.W."/>
            <person name="Mata J.L."/>
            <person name="Ishikawa N.K."/>
            <person name="Vargas-Isla R."/>
            <person name="Ushijima S."/>
            <person name="Smith C.A."/>
            <person name="Ahrendt S."/>
            <person name="Andreopoulos W."/>
            <person name="He G."/>
            <person name="Labutti K."/>
            <person name="Lipzen A."/>
            <person name="Ng V."/>
            <person name="Sandor L."/>
            <person name="Barry K."/>
            <person name="Martinez A.T."/>
            <person name="Xiao Y."/>
            <person name="Gibbons J.G."/>
            <person name="Terashima K."/>
            <person name="Hibbett D.S."/>
            <person name="Grigoriev I.V."/>
        </authorList>
    </citation>
    <scope>NUCLEOTIDE SEQUENCE</scope>
    <source>
        <strain evidence="1">Sp2 HRB7682 ss15</strain>
    </source>
</reference>
<reference evidence="1" key="2">
    <citation type="journal article" date="2023" name="Proc. Natl. Acad. Sci. U.S.A.">
        <title>A global phylogenomic analysis of the shiitake genus Lentinula.</title>
        <authorList>
            <person name="Sierra-Patev S."/>
            <person name="Min B."/>
            <person name="Naranjo-Ortiz M."/>
            <person name="Looney B."/>
            <person name="Konkel Z."/>
            <person name="Slot J.C."/>
            <person name="Sakamoto Y."/>
            <person name="Steenwyk J.L."/>
            <person name="Rokas A."/>
            <person name="Carro J."/>
            <person name="Camarero S."/>
            <person name="Ferreira P."/>
            <person name="Molpeceres G."/>
            <person name="Ruiz-Duenas F.J."/>
            <person name="Serrano A."/>
            <person name="Henrissat B."/>
            <person name="Drula E."/>
            <person name="Hughes K.W."/>
            <person name="Mata J.L."/>
            <person name="Ishikawa N.K."/>
            <person name="Vargas-Isla R."/>
            <person name="Ushijima S."/>
            <person name="Smith C.A."/>
            <person name="Donoghue J."/>
            <person name="Ahrendt S."/>
            <person name="Andreopoulos W."/>
            <person name="He G."/>
            <person name="LaButti K."/>
            <person name="Lipzen A."/>
            <person name="Ng V."/>
            <person name="Riley R."/>
            <person name="Sandor L."/>
            <person name="Barry K."/>
            <person name="Martinez A.T."/>
            <person name="Xiao Y."/>
            <person name="Gibbons J.G."/>
            <person name="Terashima K."/>
            <person name="Grigoriev I.V."/>
            <person name="Hibbett D."/>
        </authorList>
    </citation>
    <scope>NUCLEOTIDE SEQUENCE</scope>
    <source>
        <strain evidence="1">Sp2 HRB7682 ss15</strain>
    </source>
</reference>
<dbReference type="EMBL" id="JANVFS010000033">
    <property type="protein sequence ID" value="KAJ4469930.1"/>
    <property type="molecule type" value="Genomic_DNA"/>
</dbReference>
<proteinExistence type="predicted"/>
<dbReference type="Gene3D" id="3.40.50.1820">
    <property type="entry name" value="alpha/beta hydrolase"/>
    <property type="match status" value="1"/>
</dbReference>
<sequence>MGSGDPELDDAPVAPMLNAKTDGLISRVFSLEYRICAAKPFLPVNPFPAHFLNTVAGYQYLLEDLPQNIGVSGISSTPGHLAVAFPLYLLQAQYIRCLPKYYTLNLVLVDVVFYRDLRSIFVTVRLKFNQYVIQSRRVTFGILGIPRRTIEHTYQGQSITFMFGRYRWPGMRAETLTQTRE</sequence>
<evidence type="ECO:0000313" key="1">
    <source>
        <dbReference type="EMBL" id="KAJ4469930.1"/>
    </source>
</evidence>
<comment type="caution">
    <text evidence="1">The sequence shown here is derived from an EMBL/GenBank/DDBJ whole genome shotgun (WGS) entry which is preliminary data.</text>
</comment>
<dbReference type="AlphaFoldDB" id="A0A9W8ZYX2"/>
<dbReference type="Proteomes" id="UP001150238">
    <property type="component" value="Unassembled WGS sequence"/>
</dbReference>
<protein>
    <submittedName>
        <fullName evidence="1">Uncharacterized protein</fullName>
    </submittedName>
</protein>